<dbReference type="PANTHER" id="PTHR43390:SF1">
    <property type="entry name" value="CHLOROPLAST PROCESSING PEPTIDASE"/>
    <property type="match status" value="1"/>
</dbReference>
<protein>
    <recommendedName>
        <fullName evidence="4 7">Signal peptidase I</fullName>
        <ecNumber evidence="4 7">3.4.21.89</ecNumber>
    </recommendedName>
</protein>
<evidence type="ECO:0000256" key="2">
    <source>
        <dbReference type="ARBA" id="ARBA00004401"/>
    </source>
</evidence>
<dbReference type="RefSeq" id="WP_031573794.1">
    <property type="nucleotide sequence ID" value="NZ_FNDZ01000001.1"/>
</dbReference>
<comment type="catalytic activity">
    <reaction evidence="1 7">
        <text>Cleavage of hydrophobic, N-terminal signal or leader sequences from secreted and periplasmic proteins.</text>
        <dbReference type="EC" id="3.4.21.89"/>
    </reaction>
</comment>
<dbReference type="PRINTS" id="PR00727">
    <property type="entry name" value="LEADERPTASE"/>
</dbReference>
<organism evidence="9 10">
    <name type="scientific">Proteiniclasticum ruminis</name>
    <dbReference type="NCBI Taxonomy" id="398199"/>
    <lineage>
        <taxon>Bacteria</taxon>
        <taxon>Bacillati</taxon>
        <taxon>Bacillota</taxon>
        <taxon>Clostridia</taxon>
        <taxon>Eubacteriales</taxon>
        <taxon>Clostridiaceae</taxon>
        <taxon>Proteiniclasticum</taxon>
    </lineage>
</organism>
<dbReference type="EC" id="3.4.21.89" evidence="4 7"/>
<evidence type="ECO:0000256" key="1">
    <source>
        <dbReference type="ARBA" id="ARBA00000677"/>
    </source>
</evidence>
<evidence type="ECO:0000256" key="5">
    <source>
        <dbReference type="ARBA" id="ARBA00022801"/>
    </source>
</evidence>
<keyword evidence="7" id="KW-0645">Protease</keyword>
<dbReference type="AlphaFoldDB" id="A0A1G8HEN1"/>
<evidence type="ECO:0000259" key="8">
    <source>
        <dbReference type="Pfam" id="PF10502"/>
    </source>
</evidence>
<keyword evidence="7" id="KW-0812">Transmembrane</keyword>
<proteinExistence type="inferred from homology"/>
<comment type="subcellular location">
    <subcellularLocation>
        <location evidence="2">Cell membrane</location>
        <topology evidence="2">Single-pass type II membrane protein</topology>
    </subcellularLocation>
    <subcellularLocation>
        <location evidence="7">Membrane</location>
        <topology evidence="7">Single-pass type II membrane protein</topology>
    </subcellularLocation>
</comment>
<feature type="active site" evidence="6">
    <location>
        <position position="44"/>
    </location>
</feature>
<comment type="similarity">
    <text evidence="3 7">Belongs to the peptidase S26 family.</text>
</comment>
<dbReference type="GO" id="GO:0006465">
    <property type="term" value="P:signal peptide processing"/>
    <property type="evidence" value="ECO:0007669"/>
    <property type="project" value="InterPro"/>
</dbReference>
<gene>
    <name evidence="9" type="ORF">SAMN05421804_101559</name>
</gene>
<dbReference type="PROSITE" id="PS00760">
    <property type="entry name" value="SPASE_I_2"/>
    <property type="match status" value="1"/>
</dbReference>
<evidence type="ECO:0000313" key="9">
    <source>
        <dbReference type="EMBL" id="SDI05059.1"/>
    </source>
</evidence>
<evidence type="ECO:0000256" key="6">
    <source>
        <dbReference type="PIRSR" id="PIRSR600223-1"/>
    </source>
</evidence>
<sequence length="181" mass="20881">MAEKTENRISYVVKEWVIPIVTALLLAFLINTFVVFRIEVPTGSMIPTINVDDKIFVRKVYNKDQFERGDILVFRSKELFTEDGKEMLLIKRLIGLPGDVVELKEGILYVNGYLVEEPYVVNQSSFTGTFTVPEDHLLFFGDNRKTSNDARYWQQPYIHEDQVIGKGGLRILPLEDFGFLK</sequence>
<dbReference type="Pfam" id="PF10502">
    <property type="entry name" value="Peptidase_S26"/>
    <property type="match status" value="1"/>
</dbReference>
<name>A0A1G8HEN1_9CLOT</name>
<dbReference type="GO" id="GO:0005886">
    <property type="term" value="C:plasma membrane"/>
    <property type="evidence" value="ECO:0007669"/>
    <property type="project" value="UniProtKB-SubCell"/>
</dbReference>
<dbReference type="InterPro" id="IPR036286">
    <property type="entry name" value="LexA/Signal_pep-like_sf"/>
</dbReference>
<evidence type="ECO:0000256" key="7">
    <source>
        <dbReference type="RuleBase" id="RU362042"/>
    </source>
</evidence>
<keyword evidence="5 7" id="KW-0378">Hydrolase</keyword>
<dbReference type="InterPro" id="IPR000223">
    <property type="entry name" value="Pept_S26A_signal_pept_1"/>
</dbReference>
<keyword evidence="7" id="KW-0472">Membrane</keyword>
<evidence type="ECO:0000256" key="4">
    <source>
        <dbReference type="ARBA" id="ARBA00013208"/>
    </source>
</evidence>
<dbReference type="CDD" id="cd06530">
    <property type="entry name" value="S26_SPase_I"/>
    <property type="match status" value="1"/>
</dbReference>
<dbReference type="Gene3D" id="2.10.109.10">
    <property type="entry name" value="Umud Fragment, subunit A"/>
    <property type="match status" value="1"/>
</dbReference>
<dbReference type="InterPro" id="IPR019757">
    <property type="entry name" value="Pept_S26A_signal_pept_1_Lys-AS"/>
</dbReference>
<reference evidence="9 10" key="1">
    <citation type="submission" date="2016-10" db="EMBL/GenBank/DDBJ databases">
        <authorList>
            <person name="de Groot N.N."/>
        </authorList>
    </citation>
    <scope>NUCLEOTIDE SEQUENCE [LARGE SCALE GENOMIC DNA]</scope>
    <source>
        <strain evidence="9 10">CGMCC 1.5058</strain>
    </source>
</reference>
<evidence type="ECO:0000313" key="10">
    <source>
        <dbReference type="Proteomes" id="UP000183255"/>
    </source>
</evidence>
<dbReference type="EMBL" id="FNDZ01000001">
    <property type="protein sequence ID" value="SDI05059.1"/>
    <property type="molecule type" value="Genomic_DNA"/>
</dbReference>
<dbReference type="Proteomes" id="UP000183255">
    <property type="component" value="Unassembled WGS sequence"/>
</dbReference>
<feature type="active site" evidence="6">
    <location>
        <position position="91"/>
    </location>
</feature>
<dbReference type="SUPFAM" id="SSF51306">
    <property type="entry name" value="LexA/Signal peptidase"/>
    <property type="match status" value="1"/>
</dbReference>
<feature type="domain" description="Peptidase S26" evidence="8">
    <location>
        <begin position="14"/>
        <end position="169"/>
    </location>
</feature>
<dbReference type="GO" id="GO:0009003">
    <property type="term" value="F:signal peptidase activity"/>
    <property type="evidence" value="ECO:0007669"/>
    <property type="project" value="UniProtKB-EC"/>
</dbReference>
<dbReference type="GO" id="GO:0004252">
    <property type="term" value="F:serine-type endopeptidase activity"/>
    <property type="evidence" value="ECO:0007669"/>
    <property type="project" value="InterPro"/>
</dbReference>
<feature type="transmembrane region" description="Helical" evidence="7">
    <location>
        <begin position="16"/>
        <end position="36"/>
    </location>
</feature>
<evidence type="ECO:0000256" key="3">
    <source>
        <dbReference type="ARBA" id="ARBA00009370"/>
    </source>
</evidence>
<dbReference type="PANTHER" id="PTHR43390">
    <property type="entry name" value="SIGNAL PEPTIDASE I"/>
    <property type="match status" value="1"/>
</dbReference>
<dbReference type="NCBIfam" id="TIGR02227">
    <property type="entry name" value="sigpep_I_bact"/>
    <property type="match status" value="1"/>
</dbReference>
<accession>A0A1G8HEN1</accession>
<dbReference type="InterPro" id="IPR019533">
    <property type="entry name" value="Peptidase_S26"/>
</dbReference>
<keyword evidence="7" id="KW-1133">Transmembrane helix</keyword>